<dbReference type="Pfam" id="PF05400">
    <property type="entry name" value="FliT"/>
    <property type="match status" value="1"/>
</dbReference>
<feature type="coiled-coil region" evidence="8">
    <location>
        <begin position="55"/>
        <end position="90"/>
    </location>
</feature>
<keyword evidence="10" id="KW-1185">Reference proteome</keyword>
<keyword evidence="3" id="KW-1005">Bacterial flagellum biogenesis</keyword>
<evidence type="ECO:0000256" key="8">
    <source>
        <dbReference type="SAM" id="Coils"/>
    </source>
</evidence>
<dbReference type="STRING" id="1121331.SAMN02745248_00694"/>
<evidence type="ECO:0000256" key="3">
    <source>
        <dbReference type="ARBA" id="ARBA00022795"/>
    </source>
</evidence>
<evidence type="ECO:0000313" key="10">
    <source>
        <dbReference type="Proteomes" id="UP000183952"/>
    </source>
</evidence>
<evidence type="ECO:0000256" key="2">
    <source>
        <dbReference type="ARBA" id="ARBA00022490"/>
    </source>
</evidence>
<dbReference type="AlphaFoldDB" id="A0A1M6LBB7"/>
<keyword evidence="2" id="KW-0963">Cytoplasm</keyword>
<comment type="function">
    <text evidence="5">May act as an export chaperone for the filament capping protein FliD.</text>
</comment>
<dbReference type="Proteomes" id="UP000183952">
    <property type="component" value="Unassembled WGS sequence"/>
</dbReference>
<name>A0A1M6LBB7_9CLOT</name>
<dbReference type="InterPro" id="IPR008622">
    <property type="entry name" value="FliT"/>
</dbReference>
<evidence type="ECO:0000256" key="4">
    <source>
        <dbReference type="ARBA" id="ARBA00023186"/>
    </source>
</evidence>
<accession>A0A1M6LBB7</accession>
<sequence>MNNEEKTLLEYKKISEKIVEALEKSDFVSFYDLTEEREKILLDLKNMDLNKVSQEVRQNLNVDQLQKEINKLIKNKLQEYKNEMASIVRNREAHNAYNDHLKRQVHFNTQV</sequence>
<dbReference type="EMBL" id="FRAD01000005">
    <property type="protein sequence ID" value="SHJ68454.1"/>
    <property type="molecule type" value="Genomic_DNA"/>
</dbReference>
<proteinExistence type="inferred from homology"/>
<organism evidence="9 10">
    <name type="scientific">Hathewaya proteolytica DSM 3090</name>
    <dbReference type="NCBI Taxonomy" id="1121331"/>
    <lineage>
        <taxon>Bacteria</taxon>
        <taxon>Bacillati</taxon>
        <taxon>Bacillota</taxon>
        <taxon>Clostridia</taxon>
        <taxon>Eubacteriales</taxon>
        <taxon>Clostridiaceae</taxon>
        <taxon>Hathewaya</taxon>
    </lineage>
</organism>
<keyword evidence="4" id="KW-0143">Chaperone</keyword>
<evidence type="ECO:0000256" key="5">
    <source>
        <dbReference type="ARBA" id="ARBA00093765"/>
    </source>
</evidence>
<gene>
    <name evidence="9" type="ORF">SAMN02745248_00694</name>
</gene>
<reference evidence="9 10" key="1">
    <citation type="submission" date="2016-11" db="EMBL/GenBank/DDBJ databases">
        <authorList>
            <person name="Jaros S."/>
            <person name="Januszkiewicz K."/>
            <person name="Wedrychowicz H."/>
        </authorList>
    </citation>
    <scope>NUCLEOTIDE SEQUENCE [LARGE SCALE GENOMIC DNA]</scope>
    <source>
        <strain evidence="9 10">DSM 3090</strain>
    </source>
</reference>
<protein>
    <recommendedName>
        <fullName evidence="7">Flagellar protein FliT</fullName>
    </recommendedName>
</protein>
<evidence type="ECO:0000256" key="7">
    <source>
        <dbReference type="ARBA" id="ARBA00093797"/>
    </source>
</evidence>
<evidence type="ECO:0000256" key="1">
    <source>
        <dbReference type="ARBA" id="ARBA00004514"/>
    </source>
</evidence>
<comment type="subcellular location">
    <subcellularLocation>
        <location evidence="1">Cytoplasm</location>
        <location evidence="1">Cytosol</location>
    </subcellularLocation>
</comment>
<evidence type="ECO:0000256" key="6">
    <source>
        <dbReference type="ARBA" id="ARBA00093785"/>
    </source>
</evidence>
<keyword evidence="8" id="KW-0175">Coiled coil</keyword>
<evidence type="ECO:0000313" key="9">
    <source>
        <dbReference type="EMBL" id="SHJ68454.1"/>
    </source>
</evidence>
<comment type="similarity">
    <text evidence="6">Belongs to the bacillales FliT family.</text>
</comment>
<dbReference type="RefSeq" id="WP_072902378.1">
    <property type="nucleotide sequence ID" value="NZ_FRAD01000005.1"/>
</dbReference>